<evidence type="ECO:0000259" key="1">
    <source>
        <dbReference type="PROSITE" id="PS50097"/>
    </source>
</evidence>
<dbReference type="PROSITE" id="PS50097">
    <property type="entry name" value="BTB"/>
    <property type="match status" value="1"/>
</dbReference>
<dbReference type="STRING" id="602072.A0A1R3S106"/>
<organism evidence="2 3">
    <name type="scientific">Aspergillus carbonarius (strain ITEM 5010)</name>
    <dbReference type="NCBI Taxonomy" id="602072"/>
    <lineage>
        <taxon>Eukaryota</taxon>
        <taxon>Fungi</taxon>
        <taxon>Dikarya</taxon>
        <taxon>Ascomycota</taxon>
        <taxon>Pezizomycotina</taxon>
        <taxon>Eurotiomycetes</taxon>
        <taxon>Eurotiomycetidae</taxon>
        <taxon>Eurotiales</taxon>
        <taxon>Aspergillaceae</taxon>
        <taxon>Aspergillus</taxon>
        <taxon>Aspergillus subgen. Circumdati</taxon>
    </lineage>
</organism>
<gene>
    <name evidence="2" type="ORF">ASPCADRAFT_202241</name>
</gene>
<sequence length="237" mass="26950">MAADFKSLSILLSDLRSYGTYSDLTILCESSVFKVHRCIVCPQSNFFDKAISGRLQEAMTGQVTLEDDPRIVAKMIDYLYCADYEDCDESPMVELAEEQTEISTIDKIADTAGSDMAAVASVPAKEKRARLNAEIYVIADKYQIEGLKILAMQKMESSLQSNWTDTEFIHTIQYVYGPNSPSHSELRDILSRSAVQHLSTLEHQQHFHETLKTFTAFSYDFSSLMMQKVLQLERELW</sequence>
<name>A0A1R3S106_ASPC5</name>
<reference evidence="3" key="1">
    <citation type="journal article" date="2017" name="Genome Biol.">
        <title>Comparative genomics reveals high biological diversity and specific adaptations in the industrially and medically important fungal genus Aspergillus.</title>
        <authorList>
            <person name="de Vries R.P."/>
            <person name="Riley R."/>
            <person name="Wiebenga A."/>
            <person name="Aguilar-Osorio G."/>
            <person name="Amillis S."/>
            <person name="Uchima C.A."/>
            <person name="Anderluh G."/>
            <person name="Asadollahi M."/>
            <person name="Askin M."/>
            <person name="Barry K."/>
            <person name="Battaglia E."/>
            <person name="Bayram O."/>
            <person name="Benocci T."/>
            <person name="Braus-Stromeyer S.A."/>
            <person name="Caldana C."/>
            <person name="Canovas D."/>
            <person name="Cerqueira G.C."/>
            <person name="Chen F."/>
            <person name="Chen W."/>
            <person name="Choi C."/>
            <person name="Clum A."/>
            <person name="Dos Santos R.A."/>
            <person name="Damasio A.R."/>
            <person name="Diallinas G."/>
            <person name="Emri T."/>
            <person name="Fekete E."/>
            <person name="Flipphi M."/>
            <person name="Freyberg S."/>
            <person name="Gallo A."/>
            <person name="Gournas C."/>
            <person name="Habgood R."/>
            <person name="Hainaut M."/>
            <person name="Harispe M.L."/>
            <person name="Henrissat B."/>
            <person name="Hilden K.S."/>
            <person name="Hope R."/>
            <person name="Hossain A."/>
            <person name="Karabika E."/>
            <person name="Karaffa L."/>
            <person name="Karanyi Z."/>
            <person name="Krasevec N."/>
            <person name="Kuo A."/>
            <person name="Kusch H."/>
            <person name="LaButti K."/>
            <person name="Lagendijk E.L."/>
            <person name="Lapidus A."/>
            <person name="Levasseur A."/>
            <person name="Lindquist E."/>
            <person name="Lipzen A."/>
            <person name="Logrieco A.F."/>
            <person name="MacCabe A."/>
            <person name="Maekelae M.R."/>
            <person name="Malavazi I."/>
            <person name="Melin P."/>
            <person name="Meyer V."/>
            <person name="Mielnichuk N."/>
            <person name="Miskei M."/>
            <person name="Molnar A.P."/>
            <person name="Mule G."/>
            <person name="Ngan C.Y."/>
            <person name="Orejas M."/>
            <person name="Orosz E."/>
            <person name="Ouedraogo J.P."/>
            <person name="Overkamp K.M."/>
            <person name="Park H.-S."/>
            <person name="Perrone G."/>
            <person name="Piumi F."/>
            <person name="Punt P.J."/>
            <person name="Ram A.F."/>
            <person name="Ramon A."/>
            <person name="Rauscher S."/>
            <person name="Record E."/>
            <person name="Riano-Pachon D.M."/>
            <person name="Robert V."/>
            <person name="Roehrig J."/>
            <person name="Ruller R."/>
            <person name="Salamov A."/>
            <person name="Salih N.S."/>
            <person name="Samson R.A."/>
            <person name="Sandor E."/>
            <person name="Sanguinetti M."/>
            <person name="Schuetze T."/>
            <person name="Sepcic K."/>
            <person name="Shelest E."/>
            <person name="Sherlock G."/>
            <person name="Sophianopoulou V."/>
            <person name="Squina F.M."/>
            <person name="Sun H."/>
            <person name="Susca A."/>
            <person name="Todd R.B."/>
            <person name="Tsang A."/>
            <person name="Unkles S.E."/>
            <person name="van de Wiele N."/>
            <person name="van Rossen-Uffink D."/>
            <person name="Oliveira J.V."/>
            <person name="Vesth T.C."/>
            <person name="Visser J."/>
            <person name="Yu J.-H."/>
            <person name="Zhou M."/>
            <person name="Andersen M.R."/>
            <person name="Archer D.B."/>
            <person name="Baker S.E."/>
            <person name="Benoit I."/>
            <person name="Brakhage A.A."/>
            <person name="Braus G.H."/>
            <person name="Fischer R."/>
            <person name="Frisvad J.C."/>
            <person name="Goldman G.H."/>
            <person name="Houbraken J."/>
            <person name="Oakley B."/>
            <person name="Pocsi I."/>
            <person name="Scazzocchio C."/>
            <person name="Seiboth B."/>
            <person name="vanKuyk P.A."/>
            <person name="Wortman J."/>
            <person name="Dyer P.S."/>
            <person name="Grigoriev I.V."/>
        </authorList>
    </citation>
    <scope>NUCLEOTIDE SEQUENCE [LARGE SCALE GENOMIC DNA]</scope>
    <source>
        <strain evidence="3">ITEM 5010</strain>
    </source>
</reference>
<dbReference type="VEuPathDB" id="FungiDB:ASPCADRAFT_202241"/>
<keyword evidence="3" id="KW-1185">Reference proteome</keyword>
<protein>
    <recommendedName>
        <fullName evidence="1">BTB domain-containing protein</fullName>
    </recommendedName>
</protein>
<dbReference type="AlphaFoldDB" id="A0A1R3S106"/>
<accession>A0A1R3S106</accession>
<dbReference type="CDD" id="cd18186">
    <property type="entry name" value="BTB_POZ_ZBTB_KLHL-like"/>
    <property type="match status" value="1"/>
</dbReference>
<dbReference type="PANTHER" id="PTHR47843">
    <property type="entry name" value="BTB DOMAIN-CONTAINING PROTEIN-RELATED"/>
    <property type="match status" value="1"/>
</dbReference>
<dbReference type="Gene3D" id="3.30.710.10">
    <property type="entry name" value="Potassium Channel Kv1.1, Chain A"/>
    <property type="match status" value="1"/>
</dbReference>
<dbReference type="InterPro" id="IPR011333">
    <property type="entry name" value="SKP1/BTB/POZ_sf"/>
</dbReference>
<dbReference type="PANTHER" id="PTHR47843:SF5">
    <property type="entry name" value="BTB_POZ DOMAIN PROTEIN"/>
    <property type="match status" value="1"/>
</dbReference>
<dbReference type="InterPro" id="IPR000210">
    <property type="entry name" value="BTB/POZ_dom"/>
</dbReference>
<dbReference type="SUPFAM" id="SSF54695">
    <property type="entry name" value="POZ domain"/>
    <property type="match status" value="1"/>
</dbReference>
<dbReference type="Pfam" id="PF00651">
    <property type="entry name" value="BTB"/>
    <property type="match status" value="1"/>
</dbReference>
<dbReference type="SMART" id="SM00225">
    <property type="entry name" value="BTB"/>
    <property type="match status" value="1"/>
</dbReference>
<evidence type="ECO:0000313" key="3">
    <source>
        <dbReference type="Proteomes" id="UP000188318"/>
    </source>
</evidence>
<dbReference type="EMBL" id="KV907493">
    <property type="protein sequence ID" value="OOG00382.1"/>
    <property type="molecule type" value="Genomic_DNA"/>
</dbReference>
<dbReference type="OrthoDB" id="6359816at2759"/>
<dbReference type="Proteomes" id="UP000188318">
    <property type="component" value="Unassembled WGS sequence"/>
</dbReference>
<feature type="domain" description="BTB" evidence="1">
    <location>
        <begin position="22"/>
        <end position="80"/>
    </location>
</feature>
<evidence type="ECO:0000313" key="2">
    <source>
        <dbReference type="EMBL" id="OOG00382.1"/>
    </source>
</evidence>
<proteinExistence type="predicted"/>
<dbReference type="OMA" id="QLDGPWK"/>